<comment type="pathway">
    <text evidence="7">tRNA modification; N(7)-methylguanine-tRNA biosynthesis.</text>
</comment>
<dbReference type="Pfam" id="PF02390">
    <property type="entry name" value="Methyltransf_4"/>
    <property type="match status" value="1"/>
</dbReference>
<dbReference type="EC" id="2.1.1.33" evidence="7"/>
<dbReference type="GO" id="GO:0008176">
    <property type="term" value="F:tRNA (guanine(46)-N7)-methyltransferase activity"/>
    <property type="evidence" value="ECO:0007669"/>
    <property type="project" value="UniProtKB-UniRule"/>
</dbReference>
<accession>A0A6J4CXL6</accession>
<dbReference type="EMBL" id="AP019774">
    <property type="protein sequence ID" value="BCD70226.1"/>
    <property type="molecule type" value="Genomic_DNA"/>
</dbReference>
<dbReference type="PROSITE" id="PS51625">
    <property type="entry name" value="SAM_MT_TRMB"/>
    <property type="match status" value="1"/>
</dbReference>
<evidence type="ECO:0000313" key="10">
    <source>
        <dbReference type="Proteomes" id="UP000317935"/>
    </source>
</evidence>
<protein>
    <recommendedName>
        <fullName evidence="7">tRNA (guanine-N(7)-)-methyltransferase</fullName>
        <ecNumber evidence="7">2.1.1.33</ecNumber>
    </recommendedName>
    <alternativeName>
        <fullName evidence="7">tRNA (guanine(46)-N(7))-methyltransferase</fullName>
    </alternativeName>
    <alternativeName>
        <fullName evidence="7">tRNA(m7G46)-methyltransferase</fullName>
    </alternativeName>
</protein>
<dbReference type="RefSeq" id="WP_006563869.1">
    <property type="nucleotide sequence ID" value="NZ_AP019774.1"/>
</dbReference>
<dbReference type="AlphaFoldDB" id="A0A6J4CXL6"/>
<dbReference type="NCBIfam" id="TIGR00091">
    <property type="entry name" value="tRNA (guanosine(46)-N7)-methyltransferase TrmB"/>
    <property type="match status" value="1"/>
</dbReference>
<feature type="binding site" evidence="7">
    <location>
        <position position="229"/>
    </location>
    <ligand>
        <name>substrate</name>
    </ligand>
</feature>
<evidence type="ECO:0000256" key="4">
    <source>
        <dbReference type="ARBA" id="ARBA00022679"/>
    </source>
</evidence>
<evidence type="ECO:0000256" key="1">
    <source>
        <dbReference type="ARBA" id="ARBA00000142"/>
    </source>
</evidence>
<sequence>MPHLIASSAKLPTFPFEEGGFIFLCEARSLRNPHLSMLRVNYPSEHGLYDFCILKIEQERGFLFKGEKSTRPIPVNILKQALRVLARYCQNTEGNLGLDLVKPCACLIDWSVFKIPSSFHLEIGFGSGRHLLNKAMSNPEEFYIGVEVHTPSIEQVLRQIKILGLQNLYITYADARTLLEVLPKRCVGLDVHFPVPWPKNPQRRIWTAKTLAHMLAILRPKSLLWLRTDNLDYFKESLHLALDLPHCTMQVFKNSAQEMVVSKYEARWKRQHKDIYDLHLQIEDMPDKSQQPLLLKCSTKISINPSLKACTLWHNQVVQQDYFLRVVDVLEYKNLWLLVVSLGDLQAPLNKVLVLDKNKGSLEYIGGLPFNTKAHRYAHQKLEEILG</sequence>
<dbReference type="OrthoDB" id="9802090at2"/>
<evidence type="ECO:0000256" key="7">
    <source>
        <dbReference type="HAMAP-Rule" id="MF_01057"/>
    </source>
</evidence>
<comment type="catalytic activity">
    <reaction evidence="1 7">
        <text>guanosine(46) in tRNA + S-adenosyl-L-methionine = N(7)-methylguanosine(46) in tRNA + S-adenosyl-L-homocysteine</text>
        <dbReference type="Rhea" id="RHEA:42708"/>
        <dbReference type="Rhea" id="RHEA-COMP:10188"/>
        <dbReference type="Rhea" id="RHEA-COMP:10189"/>
        <dbReference type="ChEBI" id="CHEBI:57856"/>
        <dbReference type="ChEBI" id="CHEBI:59789"/>
        <dbReference type="ChEBI" id="CHEBI:74269"/>
        <dbReference type="ChEBI" id="CHEBI:74480"/>
        <dbReference type="EC" id="2.1.1.33"/>
    </reaction>
</comment>
<evidence type="ECO:0000256" key="5">
    <source>
        <dbReference type="ARBA" id="ARBA00022691"/>
    </source>
</evidence>
<feature type="binding site" evidence="7">
    <location>
        <position position="147"/>
    </location>
    <ligand>
        <name>S-adenosyl-L-methionine</name>
        <dbReference type="ChEBI" id="CHEBI:59789"/>
    </ligand>
</feature>
<feature type="binding site" evidence="7">
    <location>
        <position position="199"/>
    </location>
    <ligand>
        <name>substrate</name>
    </ligand>
</feature>
<feature type="binding site" evidence="7">
    <location>
        <position position="174"/>
    </location>
    <ligand>
        <name>S-adenosyl-L-methionine</name>
        <dbReference type="ChEBI" id="CHEBI:59789"/>
    </ligand>
</feature>
<dbReference type="PANTHER" id="PTHR23417:SF14">
    <property type="entry name" value="PENTACOTRIPEPTIDE-REPEAT REGION OF PRORP DOMAIN-CONTAINING PROTEIN"/>
    <property type="match status" value="1"/>
</dbReference>
<evidence type="ECO:0000313" key="11">
    <source>
        <dbReference type="Proteomes" id="UP000509742"/>
    </source>
</evidence>
<dbReference type="Proteomes" id="UP000509742">
    <property type="component" value="Chromosome"/>
</dbReference>
<gene>
    <name evidence="7 9" type="primary">trmB</name>
    <name evidence="8" type="ORF">NHP190020_05550</name>
    <name evidence="9" type="ORF">SNTW_08710</name>
</gene>
<dbReference type="Gene3D" id="3.40.50.150">
    <property type="entry name" value="Vaccinia Virus protein VP39"/>
    <property type="match status" value="1"/>
</dbReference>
<dbReference type="InterPro" id="IPR003358">
    <property type="entry name" value="tRNA_(Gua-N-7)_MeTrfase_Trmb"/>
</dbReference>
<comment type="caution">
    <text evidence="7">Lacks conserved residue(s) required for the propagation of feature annotation.</text>
</comment>
<dbReference type="InterPro" id="IPR055361">
    <property type="entry name" value="tRNA_methyltr_TrmB_bact"/>
</dbReference>
<proteinExistence type="inferred from homology"/>
<dbReference type="InterPro" id="IPR029063">
    <property type="entry name" value="SAM-dependent_MTases_sf"/>
</dbReference>
<evidence type="ECO:0000313" key="8">
    <source>
        <dbReference type="EMBL" id="BCD45516.1"/>
    </source>
</evidence>
<evidence type="ECO:0000256" key="6">
    <source>
        <dbReference type="ARBA" id="ARBA00022694"/>
    </source>
</evidence>
<dbReference type="PANTHER" id="PTHR23417">
    <property type="entry name" value="3-DEOXY-D-MANNO-OCTULOSONIC-ACID TRANSFERASE/TRNA GUANINE-N 7 - -METHYLTRANSFERASE"/>
    <property type="match status" value="1"/>
</dbReference>
<dbReference type="EMBL" id="AP023036">
    <property type="protein sequence ID" value="BCD45516.1"/>
    <property type="molecule type" value="Genomic_DNA"/>
</dbReference>
<evidence type="ECO:0000313" key="9">
    <source>
        <dbReference type="EMBL" id="BCD70226.1"/>
    </source>
</evidence>
<dbReference type="Proteomes" id="UP000317935">
    <property type="component" value="Chromosome"/>
</dbReference>
<keyword evidence="4 7" id="KW-0808">Transferase</keyword>
<name>A0A6J4CXL6_9HELI</name>
<dbReference type="GeneID" id="56928226"/>
<dbReference type="HAMAP" id="MF_01057">
    <property type="entry name" value="tRNA_methyltr_TrmB"/>
    <property type="match status" value="1"/>
</dbReference>
<keyword evidence="11" id="KW-1185">Reference proteome</keyword>
<keyword evidence="6 7" id="KW-0819">tRNA processing</keyword>
<comment type="function">
    <text evidence="2 7">Catalyzes the formation of N(7)-methylguanine at position 46 (m7G46) in tRNA.</text>
</comment>
<dbReference type="UniPathway" id="UPA00989"/>
<feature type="binding site" evidence="7">
    <location>
        <position position="122"/>
    </location>
    <ligand>
        <name>S-adenosyl-L-methionine</name>
        <dbReference type="ChEBI" id="CHEBI:59789"/>
    </ligand>
</feature>
<dbReference type="SUPFAM" id="SSF53335">
    <property type="entry name" value="S-adenosyl-L-methionine-dependent methyltransferases"/>
    <property type="match status" value="1"/>
</dbReference>
<evidence type="ECO:0000256" key="2">
    <source>
        <dbReference type="ARBA" id="ARBA00003015"/>
    </source>
</evidence>
<organism evidence="9 10">
    <name type="scientific">Helicobacter suis</name>
    <dbReference type="NCBI Taxonomy" id="104628"/>
    <lineage>
        <taxon>Bacteria</taxon>
        <taxon>Pseudomonadati</taxon>
        <taxon>Campylobacterota</taxon>
        <taxon>Epsilonproteobacteria</taxon>
        <taxon>Campylobacterales</taxon>
        <taxon>Helicobacteraceae</taxon>
        <taxon>Helicobacter</taxon>
    </lineage>
</organism>
<reference evidence="9 10" key="1">
    <citation type="submission" date="2019-06" db="EMBL/GenBank/DDBJ databases">
        <title>Complete genome sequence of Helicobacter suis SNTW101c.</title>
        <authorList>
            <person name="Rimbara E."/>
            <person name="Suzuki M."/>
            <person name="Matsui H."/>
            <person name="Nakamura M."/>
            <person name="Mori S."/>
            <person name="Shibayama K."/>
        </authorList>
    </citation>
    <scope>NUCLEOTIDE SEQUENCE [LARGE SCALE GENOMIC DNA]</scope>
    <source>
        <strain evidence="9 10">SNTW101c</strain>
    </source>
</reference>
<comment type="similarity">
    <text evidence="7">Belongs to the class I-like SAM-binding methyltransferase superfamily. TrmB family.</text>
</comment>
<reference evidence="8 11" key="2">
    <citation type="submission" date="2020-04" db="EMBL/GenBank/DDBJ databases">
        <title>Genomic analysis of gastric non-Helicobacter pylori Helicobacters isolated in Japan.</title>
        <authorList>
            <person name="Suzuki M."/>
            <person name="Rimbara E."/>
        </authorList>
    </citation>
    <scope>NUCLEOTIDE SEQUENCE [LARGE SCALE GENOMIC DNA]</scope>
    <source>
        <strain evidence="8 11">NHP19-0020</strain>
    </source>
</reference>
<evidence type="ECO:0000256" key="3">
    <source>
        <dbReference type="ARBA" id="ARBA00022603"/>
    </source>
</evidence>
<keyword evidence="3 7" id="KW-0489">Methyltransferase</keyword>
<keyword evidence="5 7" id="KW-0949">S-adenosyl-L-methionine</keyword>
<dbReference type="GO" id="GO:0043527">
    <property type="term" value="C:tRNA methyltransferase complex"/>
    <property type="evidence" value="ECO:0007669"/>
    <property type="project" value="TreeGrafter"/>
</dbReference>